<reference evidence="3" key="1">
    <citation type="submission" date="2025-08" db="UniProtKB">
        <authorList>
            <consortium name="RefSeq"/>
        </authorList>
    </citation>
    <scope>IDENTIFICATION</scope>
    <source>
        <tissue evidence="3">Whole organism</tissue>
    </source>
</reference>
<dbReference type="AlphaFoldDB" id="A0A8B7N5S5"/>
<protein>
    <submittedName>
        <fullName evidence="3">Uncharacterized protein LOC108666791</fullName>
    </submittedName>
</protein>
<evidence type="ECO:0000256" key="1">
    <source>
        <dbReference type="SAM" id="SignalP"/>
    </source>
</evidence>
<sequence length="167" mass="18050">MMLGTSSSLLFLAMAAMATTATMGVAMPKGAKMTTPRIDARFFGFGEQTTTRILDLSTVTTTQTCIVITRIGQCARRRKRHDFEARRALPTLGNDNGDAEIASSLLDSSRSDEGVAAESFRGFLTYWHLTTSTVVLTSYIKSIAGTVRLRNRTLGILGCTATLCKNA</sequence>
<feature type="chain" id="PRO_5037525698" evidence="1">
    <location>
        <begin position="25"/>
        <end position="167"/>
    </location>
</feature>
<proteinExistence type="predicted"/>
<accession>A0A8B7N5S5</accession>
<evidence type="ECO:0000313" key="2">
    <source>
        <dbReference type="Proteomes" id="UP000694843"/>
    </source>
</evidence>
<dbReference type="Proteomes" id="UP000694843">
    <property type="component" value="Unplaced"/>
</dbReference>
<gene>
    <name evidence="3" type="primary">LOC108666791</name>
</gene>
<dbReference type="GeneID" id="108666791"/>
<keyword evidence="2" id="KW-1185">Reference proteome</keyword>
<organism evidence="2 3">
    <name type="scientific">Hyalella azteca</name>
    <name type="common">Amphipod</name>
    <dbReference type="NCBI Taxonomy" id="294128"/>
    <lineage>
        <taxon>Eukaryota</taxon>
        <taxon>Metazoa</taxon>
        <taxon>Ecdysozoa</taxon>
        <taxon>Arthropoda</taxon>
        <taxon>Crustacea</taxon>
        <taxon>Multicrustacea</taxon>
        <taxon>Malacostraca</taxon>
        <taxon>Eumalacostraca</taxon>
        <taxon>Peracarida</taxon>
        <taxon>Amphipoda</taxon>
        <taxon>Senticaudata</taxon>
        <taxon>Talitrida</taxon>
        <taxon>Talitroidea</taxon>
        <taxon>Hyalellidae</taxon>
        <taxon>Hyalella</taxon>
    </lineage>
</organism>
<evidence type="ECO:0000313" key="3">
    <source>
        <dbReference type="RefSeq" id="XP_018009206.2"/>
    </source>
</evidence>
<dbReference type="RefSeq" id="XP_018009206.2">
    <property type="nucleotide sequence ID" value="XM_018153717.2"/>
</dbReference>
<keyword evidence="1" id="KW-0732">Signal</keyword>
<dbReference type="KEGG" id="hazt:108666791"/>
<name>A0A8B7N5S5_HYAAZ</name>
<feature type="signal peptide" evidence="1">
    <location>
        <begin position="1"/>
        <end position="24"/>
    </location>
</feature>